<gene>
    <name evidence="1" type="ORF">YBN1229_v1_0883</name>
</gene>
<evidence type="ECO:0000313" key="1">
    <source>
        <dbReference type="EMBL" id="CPR16601.1"/>
    </source>
</evidence>
<proteinExistence type="predicted"/>
<name>A0A0D6JBQ5_9HYPH</name>
<reference evidence="2" key="1">
    <citation type="submission" date="2015-02" db="EMBL/GenBank/DDBJ databases">
        <authorList>
            <person name="Chooi Y.-H."/>
        </authorList>
    </citation>
    <scope>NUCLEOTIDE SEQUENCE [LARGE SCALE GENOMIC DNA]</scope>
    <source>
        <strain evidence="2">strain Y</strain>
    </source>
</reference>
<dbReference type="EMBL" id="LN829119">
    <property type="protein sequence ID" value="CPR16601.1"/>
    <property type="molecule type" value="Genomic_DNA"/>
</dbReference>
<accession>A0A0D6JBQ5</accession>
<dbReference type="KEGG" id="fiy:BN1229_v1_0883"/>
<protein>
    <submittedName>
        <fullName evidence="1">Uncharacterized protein</fullName>
    </submittedName>
</protein>
<keyword evidence="2" id="KW-1185">Reference proteome</keyword>
<dbReference type="AlphaFoldDB" id="A0A0D6JBQ5"/>
<sequence length="185" mass="19938">MIAAVLDLNVSACSRSEAIDHVRGCFGDAHDVVDDNAFALVERQPFEGVCLQFFGVADHVVDLRQFSKFFRFDLRCAARDNDARVGPIAPHFAYGLLGLAHGFGCHRACIDDDRILKAGIIGVAAHHLGLVGVQSAAKGDDGRFGHSHLLLMSGVPEMIGTTALRDVTSWPSKSKSQQIRPELGS</sequence>
<dbReference type="KEGG" id="fil:BN1229_v1_0878"/>
<dbReference type="Proteomes" id="UP000033187">
    <property type="component" value="Chromosome 1"/>
</dbReference>
<evidence type="ECO:0000313" key="2">
    <source>
        <dbReference type="Proteomes" id="UP000033187"/>
    </source>
</evidence>
<organism evidence="1 2">
    <name type="scientific">Candidatus Filomicrobium marinum</name>
    <dbReference type="NCBI Taxonomy" id="1608628"/>
    <lineage>
        <taxon>Bacteria</taxon>
        <taxon>Pseudomonadati</taxon>
        <taxon>Pseudomonadota</taxon>
        <taxon>Alphaproteobacteria</taxon>
        <taxon>Hyphomicrobiales</taxon>
        <taxon>Hyphomicrobiaceae</taxon>
        <taxon>Filomicrobium</taxon>
    </lineage>
</organism>